<feature type="transmembrane region" description="Helical" evidence="7">
    <location>
        <begin position="126"/>
        <end position="148"/>
    </location>
</feature>
<gene>
    <name evidence="8" type="ORF">CKO45_15885</name>
</gene>
<dbReference type="EMBL" id="NRSG01000119">
    <property type="protein sequence ID" value="MBK1659714.1"/>
    <property type="molecule type" value="Genomic_DNA"/>
</dbReference>
<keyword evidence="4 7" id="KW-0812">Transmembrane</keyword>
<organism evidence="8 9">
    <name type="scientific">Paracraurococcus ruber</name>
    <dbReference type="NCBI Taxonomy" id="77675"/>
    <lineage>
        <taxon>Bacteria</taxon>
        <taxon>Pseudomonadati</taxon>
        <taxon>Pseudomonadota</taxon>
        <taxon>Alphaproteobacteria</taxon>
        <taxon>Acetobacterales</taxon>
        <taxon>Roseomonadaceae</taxon>
        <taxon>Paracraurococcus</taxon>
    </lineage>
</organism>
<comment type="similarity">
    <text evidence="2">Belongs to the polysaccharide synthase family.</text>
</comment>
<dbReference type="PANTHER" id="PTHR30250:SF10">
    <property type="entry name" value="LIPOPOLYSACCHARIDE BIOSYNTHESIS PROTEIN WZXC"/>
    <property type="match status" value="1"/>
</dbReference>
<evidence type="ECO:0008006" key="10">
    <source>
        <dbReference type="Google" id="ProtNLM"/>
    </source>
</evidence>
<proteinExistence type="inferred from homology"/>
<feature type="transmembrane region" description="Helical" evidence="7">
    <location>
        <begin position="330"/>
        <end position="354"/>
    </location>
</feature>
<feature type="transmembrane region" description="Helical" evidence="7">
    <location>
        <begin position="39"/>
        <end position="72"/>
    </location>
</feature>
<evidence type="ECO:0000256" key="1">
    <source>
        <dbReference type="ARBA" id="ARBA00004651"/>
    </source>
</evidence>
<keyword evidence="9" id="KW-1185">Reference proteome</keyword>
<feature type="transmembrane region" description="Helical" evidence="7">
    <location>
        <begin position="93"/>
        <end position="114"/>
    </location>
</feature>
<feature type="transmembrane region" description="Helical" evidence="7">
    <location>
        <begin position="424"/>
        <end position="448"/>
    </location>
</feature>
<dbReference type="RefSeq" id="WP_133220907.1">
    <property type="nucleotide sequence ID" value="NZ_NRSG01000119.1"/>
</dbReference>
<protein>
    <recommendedName>
        <fullName evidence="10">Membrane protein involved in the export of O-antigen and teichoic acid</fullName>
    </recommendedName>
</protein>
<keyword evidence="5 7" id="KW-1133">Transmembrane helix</keyword>
<dbReference type="Pfam" id="PF13440">
    <property type="entry name" value="Polysacc_synt_3"/>
    <property type="match status" value="1"/>
</dbReference>
<evidence type="ECO:0000256" key="2">
    <source>
        <dbReference type="ARBA" id="ARBA00007430"/>
    </source>
</evidence>
<sequence>MQASGAVAAEAAAQPQAGGLVGKAAWSALDFWLQQAAALLVFVVVGNLVGPGAVGVITVAQLGVTLAMTLLLDGFSDALIQRARLDPAHVDSGFALLGGLGLLAGLALWLLAPAMATLFGEPDLRWIMPLLAIGLPLLGLAVPCQALLQRQMRFRALALRSVVAQGAGFALALVLALRGAGVEALIAYVLAVRVLDTLLLLALARRLPGLQVTRAAMADIVGYGKHRLGNQVLGFVVMQIDRVTAGLFLGAVTVGLFSLAERIANALTGGLSGVVGRVGFAAFSARQADAPALRAALADLLFLVNLLAMPAFLGLAAVSGDLVAALFSPAWAQAAPVLALLALAGIPHATNYVLTAAINARGRPDIALRYTLVVMVLRLAASLAAAPQGIWALALANLVVTAASTGIVLLAVRGQLPAPAALAGRAAAVPAMAATAMVAATLALGAWWAAPPAVLLGAKILLGAVVYAGLVGLLAPAAVRRLLRGG</sequence>
<dbReference type="InterPro" id="IPR050833">
    <property type="entry name" value="Poly_Biosynth_Transport"/>
</dbReference>
<comment type="subcellular location">
    <subcellularLocation>
        <location evidence="1">Cell membrane</location>
        <topology evidence="1">Multi-pass membrane protein</topology>
    </subcellularLocation>
</comment>
<evidence type="ECO:0000256" key="3">
    <source>
        <dbReference type="ARBA" id="ARBA00022475"/>
    </source>
</evidence>
<evidence type="ECO:0000256" key="5">
    <source>
        <dbReference type="ARBA" id="ARBA00022989"/>
    </source>
</evidence>
<keyword evidence="3" id="KW-1003">Cell membrane</keyword>
<accession>A0ABS1CYV0</accession>
<feature type="transmembrane region" description="Helical" evidence="7">
    <location>
        <begin position="295"/>
        <end position="318"/>
    </location>
</feature>
<name>A0ABS1CYV0_9PROT</name>
<dbReference type="Proteomes" id="UP000697995">
    <property type="component" value="Unassembled WGS sequence"/>
</dbReference>
<feature type="transmembrane region" description="Helical" evidence="7">
    <location>
        <begin position="460"/>
        <end position="479"/>
    </location>
</feature>
<reference evidence="8 9" key="1">
    <citation type="journal article" date="2020" name="Microorganisms">
        <title>Osmotic Adaptation and Compatible Solute Biosynthesis of Phototrophic Bacteria as Revealed from Genome Analyses.</title>
        <authorList>
            <person name="Imhoff J.F."/>
            <person name="Rahn T."/>
            <person name="Kunzel S."/>
            <person name="Keller A."/>
            <person name="Neulinger S.C."/>
        </authorList>
    </citation>
    <scope>NUCLEOTIDE SEQUENCE [LARGE SCALE GENOMIC DNA]</scope>
    <source>
        <strain evidence="8 9">DSM 15382</strain>
    </source>
</reference>
<evidence type="ECO:0000256" key="4">
    <source>
        <dbReference type="ARBA" id="ARBA00022692"/>
    </source>
</evidence>
<dbReference type="PANTHER" id="PTHR30250">
    <property type="entry name" value="PST FAMILY PREDICTED COLANIC ACID TRANSPORTER"/>
    <property type="match status" value="1"/>
</dbReference>
<evidence type="ECO:0000256" key="6">
    <source>
        <dbReference type="ARBA" id="ARBA00023136"/>
    </source>
</evidence>
<evidence type="ECO:0000256" key="7">
    <source>
        <dbReference type="SAM" id="Phobius"/>
    </source>
</evidence>
<feature type="transmembrane region" description="Helical" evidence="7">
    <location>
        <begin position="232"/>
        <end position="257"/>
    </location>
</feature>
<feature type="transmembrane region" description="Helical" evidence="7">
    <location>
        <begin position="390"/>
        <end position="412"/>
    </location>
</feature>
<comment type="caution">
    <text evidence="8">The sequence shown here is derived from an EMBL/GenBank/DDBJ whole genome shotgun (WGS) entry which is preliminary data.</text>
</comment>
<evidence type="ECO:0000313" key="9">
    <source>
        <dbReference type="Proteomes" id="UP000697995"/>
    </source>
</evidence>
<evidence type="ECO:0000313" key="8">
    <source>
        <dbReference type="EMBL" id="MBK1659714.1"/>
    </source>
</evidence>
<keyword evidence="6 7" id="KW-0472">Membrane</keyword>
<feature type="transmembrane region" description="Helical" evidence="7">
    <location>
        <begin position="366"/>
        <end position="384"/>
    </location>
</feature>